<gene>
    <name evidence="2" type="ORF">SAMN05444349_1225</name>
</gene>
<dbReference type="InterPro" id="IPR029044">
    <property type="entry name" value="Nucleotide-diphossugar_trans"/>
</dbReference>
<evidence type="ECO:0000313" key="2">
    <source>
        <dbReference type="EMBL" id="SHF48861.1"/>
    </source>
</evidence>
<dbReference type="InterPro" id="IPR001173">
    <property type="entry name" value="Glyco_trans_2-like"/>
</dbReference>
<keyword evidence="2" id="KW-0808">Transferase</keyword>
<dbReference type="Proteomes" id="UP000184436">
    <property type="component" value="Unassembled WGS sequence"/>
</dbReference>
<reference evidence="2 3" key="1">
    <citation type="submission" date="2016-11" db="EMBL/GenBank/DDBJ databases">
        <authorList>
            <person name="Jaros S."/>
            <person name="Januszkiewicz K."/>
            <person name="Wedrychowicz H."/>
        </authorList>
    </citation>
    <scope>NUCLEOTIDE SEQUENCE [LARGE SCALE GENOMIC DNA]</scope>
    <source>
        <strain evidence="2 3">DSM 26883</strain>
    </source>
</reference>
<dbReference type="AlphaFoldDB" id="A0A1M5C2E7"/>
<evidence type="ECO:0000313" key="3">
    <source>
        <dbReference type="Proteomes" id="UP000184436"/>
    </source>
</evidence>
<dbReference type="Pfam" id="PF00535">
    <property type="entry name" value="Glycos_transf_2"/>
    <property type="match status" value="1"/>
</dbReference>
<dbReference type="Gene3D" id="3.40.50.2000">
    <property type="entry name" value="Glycogen Phosphorylase B"/>
    <property type="match status" value="1"/>
</dbReference>
<dbReference type="InterPro" id="IPR050834">
    <property type="entry name" value="Glycosyltransf_2"/>
</dbReference>
<dbReference type="STRING" id="871325.SAMN05444349_1225"/>
<evidence type="ECO:0000259" key="1">
    <source>
        <dbReference type="Pfam" id="PF00535"/>
    </source>
</evidence>
<dbReference type="CDD" id="cd00761">
    <property type="entry name" value="Glyco_tranf_GTA_type"/>
    <property type="match status" value="1"/>
</dbReference>
<dbReference type="PANTHER" id="PTHR43685">
    <property type="entry name" value="GLYCOSYLTRANSFERASE"/>
    <property type="match status" value="1"/>
</dbReference>
<protein>
    <submittedName>
        <fullName evidence="2">Glycosyl transferase family 2</fullName>
    </submittedName>
</protein>
<dbReference type="OrthoDB" id="9810303at2"/>
<organism evidence="2 3">
    <name type="scientific">Bacteroides faecichinchillae</name>
    <dbReference type="NCBI Taxonomy" id="871325"/>
    <lineage>
        <taxon>Bacteria</taxon>
        <taxon>Pseudomonadati</taxon>
        <taxon>Bacteroidota</taxon>
        <taxon>Bacteroidia</taxon>
        <taxon>Bacteroidales</taxon>
        <taxon>Bacteroidaceae</taxon>
        <taxon>Bacteroides</taxon>
    </lineage>
</organism>
<dbReference type="RefSeq" id="WP_025075177.1">
    <property type="nucleotide sequence ID" value="NZ_FQVD01000022.1"/>
</dbReference>
<dbReference type="SUPFAM" id="SSF53448">
    <property type="entry name" value="Nucleotide-diphospho-sugar transferases"/>
    <property type="match status" value="1"/>
</dbReference>
<keyword evidence="3" id="KW-1185">Reference proteome</keyword>
<proteinExistence type="predicted"/>
<feature type="domain" description="Glycosyltransferase 2-like" evidence="1">
    <location>
        <begin position="6"/>
        <end position="138"/>
    </location>
</feature>
<dbReference type="Gene3D" id="3.90.550.10">
    <property type="entry name" value="Spore Coat Polysaccharide Biosynthesis Protein SpsA, Chain A"/>
    <property type="match status" value="1"/>
</dbReference>
<name>A0A1M5C2E7_9BACE</name>
<dbReference type="PANTHER" id="PTHR43685:SF11">
    <property type="entry name" value="GLYCOSYLTRANSFERASE TAGX-RELATED"/>
    <property type="match status" value="1"/>
</dbReference>
<sequence length="618" mass="71928">MAKGFTVIMPTYNQASFIRRAIFSLQRQTYSNWELIIVNDGCTDGTEEFISDFLKDPKVIYIKNKLNTGIGHVVNQALNKANYDYIAYLPSDDFYDAMHLEVLKQKLDESEEIILAFNGVRYDESESSGILAYRKAIGVRPGYNLLMVQVAHRRTNDRWVVRDEYVSEDLFFTFWRKLTDKGIFVPTGQVTCEWTNHPDQRHKIIGEMYGGGLNKYRQFYNVQHPICMRATNYKTIDEPKMYAPYQKENSYCKDFLKILIVGELAYNSERIYAFEEAGHRLYGLWSKPRFCFSTVGPLPFGHVEDIPYNCWRQRIKEIKPDIIYAQLSTGAIDIAHEVLKSGMGIPFVWHFKEGPHEALKMGLWSKLIDLYTYADGKIYLNEEIKNWFELFVPNHLKANQTYVLDGDLPKANCFLNSTFSEKLSFSDGAVHTVVVGRMIGLSPNEVKTLADHNIHIHVYNENHISEEMVTYKYRKMAPNHFHVHNHCSQLQWVTEFSKYDAGWLHCIDSSNEQSLLRAIWSDLNLPARINTLVAAGIPMIQKLNANHIMAMKNYVERYGMGIYYNTISELIPQLKDKGLMERVEQEVKKNRIKFTFDYHVPSLINFFREVINSFNHNF</sequence>
<dbReference type="GO" id="GO:0016740">
    <property type="term" value="F:transferase activity"/>
    <property type="evidence" value="ECO:0007669"/>
    <property type="project" value="UniProtKB-KW"/>
</dbReference>
<dbReference type="EMBL" id="FQVD01000022">
    <property type="protein sequence ID" value="SHF48861.1"/>
    <property type="molecule type" value="Genomic_DNA"/>
</dbReference>
<accession>A0A1M5C2E7</accession>